<feature type="region of interest" description="Disordered" evidence="1">
    <location>
        <begin position="274"/>
        <end position="354"/>
    </location>
</feature>
<feature type="compositionally biased region" description="Polar residues" evidence="1">
    <location>
        <begin position="112"/>
        <end position="122"/>
    </location>
</feature>
<feature type="region of interest" description="Disordered" evidence="1">
    <location>
        <begin position="409"/>
        <end position="486"/>
    </location>
</feature>
<feature type="compositionally biased region" description="Polar residues" evidence="1">
    <location>
        <begin position="675"/>
        <end position="687"/>
    </location>
</feature>
<feature type="region of interest" description="Disordered" evidence="1">
    <location>
        <begin position="586"/>
        <end position="743"/>
    </location>
</feature>
<dbReference type="EMBL" id="MU006217">
    <property type="protein sequence ID" value="KAF2832546.1"/>
    <property type="molecule type" value="Genomic_DNA"/>
</dbReference>
<evidence type="ECO:0000256" key="1">
    <source>
        <dbReference type="SAM" id="MobiDB-lite"/>
    </source>
</evidence>
<dbReference type="Proteomes" id="UP000799424">
    <property type="component" value="Unassembled WGS sequence"/>
</dbReference>
<name>A0A6A7AH56_9PLEO</name>
<keyword evidence="3" id="KW-1185">Reference proteome</keyword>
<accession>A0A6A7AH56</accession>
<organism evidence="2 3">
    <name type="scientific">Ophiobolus disseminans</name>
    <dbReference type="NCBI Taxonomy" id="1469910"/>
    <lineage>
        <taxon>Eukaryota</taxon>
        <taxon>Fungi</taxon>
        <taxon>Dikarya</taxon>
        <taxon>Ascomycota</taxon>
        <taxon>Pezizomycotina</taxon>
        <taxon>Dothideomycetes</taxon>
        <taxon>Pleosporomycetidae</taxon>
        <taxon>Pleosporales</taxon>
        <taxon>Pleosporineae</taxon>
        <taxon>Phaeosphaeriaceae</taxon>
        <taxon>Ophiobolus</taxon>
    </lineage>
</organism>
<feature type="compositionally biased region" description="Basic residues" evidence="1">
    <location>
        <begin position="651"/>
        <end position="665"/>
    </location>
</feature>
<evidence type="ECO:0000313" key="2">
    <source>
        <dbReference type="EMBL" id="KAF2832546.1"/>
    </source>
</evidence>
<gene>
    <name evidence="2" type="ORF">CC86DRAFT_452029</name>
</gene>
<feature type="compositionally biased region" description="Polar residues" evidence="1">
    <location>
        <begin position="729"/>
        <end position="738"/>
    </location>
</feature>
<reference evidence="2" key="1">
    <citation type="journal article" date="2020" name="Stud. Mycol.">
        <title>101 Dothideomycetes genomes: a test case for predicting lifestyles and emergence of pathogens.</title>
        <authorList>
            <person name="Haridas S."/>
            <person name="Albert R."/>
            <person name="Binder M."/>
            <person name="Bloem J."/>
            <person name="Labutti K."/>
            <person name="Salamov A."/>
            <person name="Andreopoulos B."/>
            <person name="Baker S."/>
            <person name="Barry K."/>
            <person name="Bills G."/>
            <person name="Bluhm B."/>
            <person name="Cannon C."/>
            <person name="Castanera R."/>
            <person name="Culley D."/>
            <person name="Daum C."/>
            <person name="Ezra D."/>
            <person name="Gonzalez J."/>
            <person name="Henrissat B."/>
            <person name="Kuo A."/>
            <person name="Liang C."/>
            <person name="Lipzen A."/>
            <person name="Lutzoni F."/>
            <person name="Magnuson J."/>
            <person name="Mondo S."/>
            <person name="Nolan M."/>
            <person name="Ohm R."/>
            <person name="Pangilinan J."/>
            <person name="Park H.-J."/>
            <person name="Ramirez L."/>
            <person name="Alfaro M."/>
            <person name="Sun H."/>
            <person name="Tritt A."/>
            <person name="Yoshinaga Y."/>
            <person name="Zwiers L.-H."/>
            <person name="Turgeon B."/>
            <person name="Goodwin S."/>
            <person name="Spatafora J."/>
            <person name="Crous P."/>
            <person name="Grigoriev I."/>
        </authorList>
    </citation>
    <scope>NUCLEOTIDE SEQUENCE</scope>
    <source>
        <strain evidence="2">CBS 113818</strain>
    </source>
</reference>
<feature type="region of interest" description="Disordered" evidence="1">
    <location>
        <begin position="757"/>
        <end position="782"/>
    </location>
</feature>
<feature type="region of interest" description="Disordered" evidence="1">
    <location>
        <begin position="1"/>
        <end position="32"/>
    </location>
</feature>
<protein>
    <submittedName>
        <fullName evidence="2">Uncharacterized protein</fullName>
    </submittedName>
</protein>
<feature type="compositionally biased region" description="Polar residues" evidence="1">
    <location>
        <begin position="1"/>
        <end position="23"/>
    </location>
</feature>
<proteinExistence type="predicted"/>
<sequence>MPDTSHSPARESFTPSSSHSYDPQPSHMGGTSHARAGAIETMQVGTQRIEQHNVDYHVDQHMNYALMRKFEHTHLEKSVNKEHTFHLKLSRTGSSQNESKYTAAAHHGVQELSKSIQTGSSRIESKHTAAAHQSVQELSKSIKTIHGRNEESSNHSHPYQNPIKKVNINGAKITQMVQINAGGDAQPHDMKEFLRKTKRRLLEKNKVPKESHSNIIPEEDGQGRQAYTSYRREKASRCLLTISRIAKMKASIAHHVNHDQTKPTNADHIVIAERRSPQANVTEKTQRQSKKPNSADSANTKKRPTIDSVDTKPSGTIKPLKSVKKAQAKTEATALVPSHNPKPLRVKSTDMKTARPEDLDNHVAVKLAKILSSAIKAKAKAGLKDMNSSNHKKVSTIDTYVNTGHVNQKLAKKLKSPSTGAKDQPTRLKSSPENPSKASKTDKTEKSDKIGKTDKTNKTGKTTGKTSKTKDTHSATSGRTTKDKRPLKNAIKIKVWIPHIGSSQTNESDIPVVHPTVGHNKANPIHGVVHAVQVGVHSFIQHQSDSSHPGETEPHGNMGKDAPGVTEVAVHSVAHVEHKLLVGHQVSGEHHSTAKTHSEKGLGTSAHTPQHPAGVGKPHTSDVRPGVHNLLAHPQNHPHAHVQSAEVQSHSQHKRTDHPKISRQFKHVDNHTTHSHTPSTAGPSNPTSHHHPNDHTTSHQQSKPPNDMHALQHLHNQNTALPHPHVSDTHYNSYSPPSNHEMPEARLTRHSSHILKTTPAPTLTPTRTGPYTRTPIRPRAPL</sequence>
<feature type="compositionally biased region" description="Basic and acidic residues" evidence="1">
    <location>
        <begin position="439"/>
        <end position="457"/>
    </location>
</feature>
<feature type="compositionally biased region" description="Polar residues" evidence="1">
    <location>
        <begin position="131"/>
        <end position="140"/>
    </location>
</feature>
<feature type="region of interest" description="Disordered" evidence="1">
    <location>
        <begin position="542"/>
        <end position="561"/>
    </location>
</feature>
<evidence type="ECO:0000313" key="3">
    <source>
        <dbReference type="Proteomes" id="UP000799424"/>
    </source>
</evidence>
<dbReference type="AlphaFoldDB" id="A0A6A7AH56"/>
<feature type="compositionally biased region" description="Basic and acidic residues" evidence="1">
    <location>
        <begin position="587"/>
        <end position="600"/>
    </location>
</feature>
<feature type="compositionally biased region" description="Polar residues" evidence="1">
    <location>
        <begin position="416"/>
        <end position="438"/>
    </location>
</feature>
<feature type="region of interest" description="Disordered" evidence="1">
    <location>
        <begin position="110"/>
        <end position="140"/>
    </location>
</feature>